<dbReference type="Gene3D" id="3.30.110.20">
    <property type="entry name" value="Alba-like domain"/>
    <property type="match status" value="1"/>
</dbReference>
<dbReference type="GO" id="GO:0016020">
    <property type="term" value="C:membrane"/>
    <property type="evidence" value="ECO:0007669"/>
    <property type="project" value="UniProtKB-SubCell"/>
</dbReference>
<dbReference type="Pfam" id="PF01918">
    <property type="entry name" value="Alba"/>
    <property type="match status" value="1"/>
</dbReference>
<feature type="transmembrane region" description="Helical" evidence="8">
    <location>
        <begin position="115"/>
        <end position="135"/>
    </location>
</feature>
<evidence type="ECO:0000259" key="9">
    <source>
        <dbReference type="Pfam" id="PF01918"/>
    </source>
</evidence>
<dbReference type="InterPro" id="IPR036882">
    <property type="entry name" value="Alba-like_dom_sf"/>
</dbReference>
<name>A0AAW1P2H0_9CHLO</name>
<reference evidence="10 11" key="1">
    <citation type="journal article" date="2024" name="Nat. Commun.">
        <title>Phylogenomics reveals the evolutionary origins of lichenization in chlorophyte algae.</title>
        <authorList>
            <person name="Puginier C."/>
            <person name="Libourel C."/>
            <person name="Otte J."/>
            <person name="Skaloud P."/>
            <person name="Haon M."/>
            <person name="Grisel S."/>
            <person name="Petersen M."/>
            <person name="Berrin J.G."/>
            <person name="Delaux P.M."/>
            <person name="Dal Grande F."/>
            <person name="Keller J."/>
        </authorList>
    </citation>
    <scope>NUCLEOTIDE SEQUENCE [LARGE SCALE GENOMIC DNA]</scope>
    <source>
        <strain evidence="10 11">SAG 2036</strain>
    </source>
</reference>
<dbReference type="EMBL" id="JALJOQ010000065">
    <property type="protein sequence ID" value="KAK9802879.1"/>
    <property type="molecule type" value="Genomic_DNA"/>
</dbReference>
<feature type="transmembrane region" description="Helical" evidence="8">
    <location>
        <begin position="155"/>
        <end position="183"/>
    </location>
</feature>
<dbReference type="PANTHER" id="PTHR12889">
    <property type="entry name" value="GAMMA-SECRETASE SUBUNIT APH-1"/>
    <property type="match status" value="1"/>
</dbReference>
<accession>A0AAW1P2H0</accession>
<evidence type="ECO:0000256" key="3">
    <source>
        <dbReference type="ARBA" id="ARBA00022692"/>
    </source>
</evidence>
<dbReference type="GO" id="GO:0003676">
    <property type="term" value="F:nucleic acid binding"/>
    <property type="evidence" value="ECO:0007669"/>
    <property type="project" value="InterPro"/>
</dbReference>
<evidence type="ECO:0000256" key="2">
    <source>
        <dbReference type="ARBA" id="ARBA00005577"/>
    </source>
</evidence>
<proteinExistence type="inferred from homology"/>
<keyword evidence="3 8" id="KW-0812">Transmembrane</keyword>
<evidence type="ECO:0000313" key="11">
    <source>
        <dbReference type="Proteomes" id="UP001465755"/>
    </source>
</evidence>
<evidence type="ECO:0000256" key="5">
    <source>
        <dbReference type="ARBA" id="ARBA00022989"/>
    </source>
</evidence>
<keyword evidence="5 8" id="KW-1133">Transmembrane helix</keyword>
<organism evidence="10 11">
    <name type="scientific">Symbiochloris irregularis</name>
    <dbReference type="NCBI Taxonomy" id="706552"/>
    <lineage>
        <taxon>Eukaryota</taxon>
        <taxon>Viridiplantae</taxon>
        <taxon>Chlorophyta</taxon>
        <taxon>core chlorophytes</taxon>
        <taxon>Trebouxiophyceae</taxon>
        <taxon>Trebouxiales</taxon>
        <taxon>Trebouxiaceae</taxon>
        <taxon>Symbiochloris</taxon>
    </lineage>
</organism>
<evidence type="ECO:0000256" key="6">
    <source>
        <dbReference type="ARBA" id="ARBA00023136"/>
    </source>
</evidence>
<feature type="region of interest" description="Disordered" evidence="7">
    <location>
        <begin position="359"/>
        <end position="387"/>
    </location>
</feature>
<evidence type="ECO:0000256" key="1">
    <source>
        <dbReference type="ARBA" id="ARBA00004141"/>
    </source>
</evidence>
<evidence type="ECO:0000313" key="10">
    <source>
        <dbReference type="EMBL" id="KAK9802879.1"/>
    </source>
</evidence>
<dbReference type="GO" id="GO:0016485">
    <property type="term" value="P:protein processing"/>
    <property type="evidence" value="ECO:0007669"/>
    <property type="project" value="InterPro"/>
</dbReference>
<dbReference type="InterPro" id="IPR002775">
    <property type="entry name" value="DNA/RNA-bd_Alba-like"/>
</dbReference>
<comment type="similarity">
    <text evidence="2">Belongs to the APH-1 family.</text>
</comment>
<feature type="transmembrane region" description="Helical" evidence="8">
    <location>
        <begin position="195"/>
        <end position="223"/>
    </location>
</feature>
<keyword evidence="4" id="KW-0914">Notch signaling pathway</keyword>
<dbReference type="GO" id="GO:0007219">
    <property type="term" value="P:Notch signaling pathway"/>
    <property type="evidence" value="ECO:0007669"/>
    <property type="project" value="UniProtKB-KW"/>
</dbReference>
<comment type="subcellular location">
    <subcellularLocation>
        <location evidence="1">Membrane</location>
        <topology evidence="1">Multi-pass membrane protein</topology>
    </subcellularLocation>
</comment>
<evidence type="ECO:0000256" key="7">
    <source>
        <dbReference type="SAM" id="MobiDB-lite"/>
    </source>
</evidence>
<protein>
    <recommendedName>
        <fullName evidence="9">DNA/RNA-binding protein Alba-like domain-containing protein</fullName>
    </recommendedName>
</protein>
<keyword evidence="6 8" id="KW-0472">Membrane</keyword>
<feature type="domain" description="DNA/RNA-binding protein Alba-like" evidence="9">
    <location>
        <begin position="267"/>
        <end position="317"/>
    </location>
</feature>
<dbReference type="InterPro" id="IPR009294">
    <property type="entry name" value="Aph-1"/>
</dbReference>
<dbReference type="Pfam" id="PF06105">
    <property type="entry name" value="Aph-1"/>
    <property type="match status" value="1"/>
</dbReference>
<dbReference type="Proteomes" id="UP001465755">
    <property type="component" value="Unassembled WGS sequence"/>
</dbReference>
<keyword evidence="11" id="KW-1185">Reference proteome</keyword>
<comment type="caution">
    <text evidence="10">The sequence shown here is derived from an EMBL/GenBank/DDBJ whole genome shotgun (WGS) entry which is preliminary data.</text>
</comment>
<sequence length="387" mass="41233">MGLTAVAAYLLIAAGPGLAAWCLFIGTKSFLVLLSLASSFLWLVSLMLIALLLRGFLPWISGPAAYAAVLVFSVSVQEGCRVGVFHLHKRMLTILNNLARQADGASLCFEDRHSLALAHGMGHAIAHSTFFYLCWVPMAMGDGTLYLDACPSMSLFLYAALCSLAFFTLHASSMIVAFDALAYKRPRQCLTISGLHLAAALLSLINFAHNGCLATAPLLLYALMLPRDSGADLVGTLPQDTSVSQQADESLTEAGPSHSGPLHPARILISGSRKPVSYINLSKRFLAEHGEVQLSALGTAIASAVALAEILKARGLAFEKGITTALENLADAKGTRQKPKLEIVLTKTPDFDTIIYRETQEADQSSAHMRPADASAALGGLRLQDDP</sequence>
<dbReference type="AlphaFoldDB" id="A0AAW1P2H0"/>
<evidence type="ECO:0000256" key="4">
    <source>
        <dbReference type="ARBA" id="ARBA00022976"/>
    </source>
</evidence>
<gene>
    <name evidence="10" type="ORF">WJX73_000274</name>
</gene>
<evidence type="ECO:0000256" key="8">
    <source>
        <dbReference type="SAM" id="Phobius"/>
    </source>
</evidence>
<dbReference type="SUPFAM" id="SSF82704">
    <property type="entry name" value="AlbA-like"/>
    <property type="match status" value="1"/>
</dbReference>
<feature type="transmembrane region" description="Helical" evidence="8">
    <location>
        <begin position="29"/>
        <end position="53"/>
    </location>
</feature>